<evidence type="ECO:0000256" key="1">
    <source>
        <dbReference type="SAM" id="Phobius"/>
    </source>
</evidence>
<keyword evidence="1" id="KW-0472">Membrane</keyword>
<dbReference type="KEGG" id="gry:D7I44_16030"/>
<dbReference type="EMBL" id="CP032624">
    <property type="protein sequence ID" value="AYG04886.1"/>
    <property type="molecule type" value="Genomic_DNA"/>
</dbReference>
<protein>
    <submittedName>
        <fullName evidence="2">Uncharacterized protein</fullName>
    </submittedName>
</protein>
<reference evidence="2 3" key="1">
    <citation type="submission" date="2018-09" db="EMBL/GenBank/DDBJ databases">
        <title>Genome sequencing of strain 2DFW10M-5.</title>
        <authorList>
            <person name="Heo J."/>
            <person name="Kim S.-J."/>
            <person name="Kwon S.-W."/>
        </authorList>
    </citation>
    <scope>NUCLEOTIDE SEQUENCE [LARGE SCALE GENOMIC DNA]</scope>
    <source>
        <strain evidence="2 3">2DFW10M-5</strain>
    </source>
</reference>
<feature type="transmembrane region" description="Helical" evidence="1">
    <location>
        <begin position="19"/>
        <end position="37"/>
    </location>
</feature>
<name>A0A387BUX4_9MICO</name>
<accession>A0A387BUX4</accession>
<gene>
    <name evidence="2" type="ORF">D7I44_16030</name>
</gene>
<organism evidence="2 3">
    <name type="scientific">Gryllotalpicola protaetiae</name>
    <dbReference type="NCBI Taxonomy" id="2419771"/>
    <lineage>
        <taxon>Bacteria</taxon>
        <taxon>Bacillati</taxon>
        <taxon>Actinomycetota</taxon>
        <taxon>Actinomycetes</taxon>
        <taxon>Micrococcales</taxon>
        <taxon>Microbacteriaceae</taxon>
        <taxon>Gryllotalpicola</taxon>
    </lineage>
</organism>
<dbReference type="OrthoDB" id="4980185at2"/>
<keyword evidence="3" id="KW-1185">Reference proteome</keyword>
<keyword evidence="1" id="KW-0812">Transmembrane</keyword>
<proteinExistence type="predicted"/>
<evidence type="ECO:0000313" key="2">
    <source>
        <dbReference type="EMBL" id="AYG04886.1"/>
    </source>
</evidence>
<keyword evidence="1" id="KW-1133">Transmembrane helix</keyword>
<dbReference type="AlphaFoldDB" id="A0A387BUX4"/>
<sequence>MARAGPAGAAMSALVRGRVLGPAVLVGVIAGAAIWFFGAGPWWGFTIGMVAAALVAVWRAAPSLEEPIWPKHRPEPADGSRDDVHVLGWAVADLHGHVQQRAFHRVREVARNRLAQRGLDLDAASDRSEIEALIGKRAYATLHANVSSMPSQSAVLACLDALDGITA</sequence>
<dbReference type="Proteomes" id="UP000275069">
    <property type="component" value="Chromosome"/>
</dbReference>
<evidence type="ECO:0000313" key="3">
    <source>
        <dbReference type="Proteomes" id="UP000275069"/>
    </source>
</evidence>
<dbReference type="RefSeq" id="WP_120790414.1">
    <property type="nucleotide sequence ID" value="NZ_CP032624.1"/>
</dbReference>